<comment type="similarity">
    <text evidence="7">Belongs to the transglycosylase MltG family.</text>
</comment>
<evidence type="ECO:0000313" key="10">
    <source>
        <dbReference type="Proteomes" id="UP001597249"/>
    </source>
</evidence>
<evidence type="ECO:0000256" key="4">
    <source>
        <dbReference type="ARBA" id="ARBA00023136"/>
    </source>
</evidence>
<accession>A0ABW4BBT1</accession>
<dbReference type="RefSeq" id="WP_125585544.1">
    <property type="nucleotide sequence ID" value="NZ_JBHTMO010000026.1"/>
</dbReference>
<protein>
    <recommendedName>
        <fullName evidence="7">Endolytic murein transglycosylase</fullName>
        <ecNumber evidence="7">4.2.2.29</ecNumber>
    </recommendedName>
    <alternativeName>
        <fullName evidence="7">Peptidoglycan lytic transglycosylase</fullName>
    </alternativeName>
    <alternativeName>
        <fullName evidence="7">Peptidoglycan polymerization terminase</fullName>
    </alternativeName>
</protein>
<comment type="function">
    <text evidence="7">Functions as a peptidoglycan terminase that cleaves nascent peptidoglycan strands endolytically to terminate their elongation.</text>
</comment>
<dbReference type="Pfam" id="PF02618">
    <property type="entry name" value="YceG"/>
    <property type="match status" value="1"/>
</dbReference>
<evidence type="ECO:0000256" key="6">
    <source>
        <dbReference type="ARBA" id="ARBA00023316"/>
    </source>
</evidence>
<feature type="transmembrane region" description="Helical" evidence="7">
    <location>
        <begin position="33"/>
        <end position="57"/>
    </location>
</feature>
<evidence type="ECO:0000313" key="9">
    <source>
        <dbReference type="EMBL" id="MFD1393645.1"/>
    </source>
</evidence>
<gene>
    <name evidence="7 9" type="primary">mltG</name>
    <name evidence="9" type="ORF">ACFQ3L_08725</name>
</gene>
<evidence type="ECO:0000256" key="2">
    <source>
        <dbReference type="ARBA" id="ARBA00022692"/>
    </source>
</evidence>
<keyword evidence="4 7" id="KW-0472">Membrane</keyword>
<keyword evidence="6 7" id="KW-0961">Cell wall biogenesis/degradation</keyword>
<dbReference type="EC" id="4.2.2.29" evidence="7"/>
<feature type="site" description="Important for catalytic activity" evidence="7">
    <location>
        <position position="264"/>
    </location>
</feature>
<keyword evidence="1 7" id="KW-1003">Cell membrane</keyword>
<dbReference type="PANTHER" id="PTHR30518:SF2">
    <property type="entry name" value="ENDOLYTIC MUREIN TRANSGLYCOSYLASE"/>
    <property type="match status" value="1"/>
</dbReference>
<proteinExistence type="inferred from homology"/>
<evidence type="ECO:0000256" key="3">
    <source>
        <dbReference type="ARBA" id="ARBA00022989"/>
    </source>
</evidence>
<keyword evidence="2 7" id="KW-0812">Transmembrane</keyword>
<dbReference type="PANTHER" id="PTHR30518">
    <property type="entry name" value="ENDOLYTIC MUREIN TRANSGLYCOSYLASE"/>
    <property type="match status" value="1"/>
</dbReference>
<dbReference type="Gene3D" id="3.30.1490.480">
    <property type="entry name" value="Endolytic murein transglycosylase"/>
    <property type="match status" value="1"/>
</dbReference>
<reference evidence="10" key="1">
    <citation type="journal article" date="2019" name="Int. J. Syst. Evol. Microbiol.">
        <title>The Global Catalogue of Microorganisms (GCM) 10K type strain sequencing project: providing services to taxonomists for standard genome sequencing and annotation.</title>
        <authorList>
            <consortium name="The Broad Institute Genomics Platform"/>
            <consortium name="The Broad Institute Genome Sequencing Center for Infectious Disease"/>
            <person name="Wu L."/>
            <person name="Ma J."/>
        </authorList>
    </citation>
    <scope>NUCLEOTIDE SEQUENCE [LARGE SCALE GENOMIC DNA]</scope>
    <source>
        <strain evidence="10">CCM 8911</strain>
    </source>
</reference>
<comment type="caution">
    <text evidence="9">The sequence shown here is derived from an EMBL/GenBank/DDBJ whole genome shotgun (WGS) entry which is preliminary data.</text>
</comment>
<comment type="catalytic activity">
    <reaction evidence="7">
        <text>a peptidoglycan chain = a peptidoglycan chain with N-acetyl-1,6-anhydromuramyl-[peptide] at the reducing end + a peptidoglycan chain with N-acetylglucosamine at the non-reducing end.</text>
        <dbReference type="EC" id="4.2.2.29"/>
    </reaction>
</comment>
<keyword evidence="5 7" id="KW-0456">Lyase</keyword>
<keyword evidence="3 7" id="KW-1133">Transmembrane helix</keyword>
<dbReference type="InterPro" id="IPR003770">
    <property type="entry name" value="MLTG-like"/>
</dbReference>
<dbReference type="CDD" id="cd08010">
    <property type="entry name" value="MltG_like"/>
    <property type="match status" value="1"/>
</dbReference>
<dbReference type="EMBL" id="JBHTMO010000026">
    <property type="protein sequence ID" value="MFD1393645.1"/>
    <property type="molecule type" value="Genomic_DNA"/>
</dbReference>
<evidence type="ECO:0000256" key="7">
    <source>
        <dbReference type="HAMAP-Rule" id="MF_02065"/>
    </source>
</evidence>
<dbReference type="NCBIfam" id="TIGR00247">
    <property type="entry name" value="endolytic transglycosylase MltG"/>
    <property type="match status" value="1"/>
</dbReference>
<evidence type="ECO:0000256" key="8">
    <source>
        <dbReference type="SAM" id="MobiDB-lite"/>
    </source>
</evidence>
<comment type="subcellular location">
    <subcellularLocation>
        <location evidence="7">Cell membrane</location>
        <topology evidence="7">Single-pass membrane protein</topology>
    </subcellularLocation>
</comment>
<organism evidence="9 10">
    <name type="scientific">Lacticaseibacillus jixianensis</name>
    <dbReference type="NCBI Taxonomy" id="2486012"/>
    <lineage>
        <taxon>Bacteria</taxon>
        <taxon>Bacillati</taxon>
        <taxon>Bacillota</taxon>
        <taxon>Bacilli</taxon>
        <taxon>Lactobacillales</taxon>
        <taxon>Lactobacillaceae</taxon>
        <taxon>Lacticaseibacillus</taxon>
    </lineage>
</organism>
<evidence type="ECO:0000256" key="5">
    <source>
        <dbReference type="ARBA" id="ARBA00023239"/>
    </source>
</evidence>
<feature type="region of interest" description="Disordered" evidence="8">
    <location>
        <begin position="1"/>
        <end position="21"/>
    </location>
</feature>
<sequence>MDRRRNVDQQPSSNRRRHRDQQIEAASSHIVRWVLGVGLTVLVIGALMVAVFVHSALEPADKTAKTPILVTVKSGESTDEIGSALQAKGLIKSAMIFKFYVKFHNVPSYEAGQYSFTKANTMEEMLDTLRGGSSTTGIGTVLVPEGGDAAAVATAAAKLHKKDPKLTRANFIAALKDQAFFKRLHQAYPQLLGSAAKAKNVRYRLEGYLFPATYTVTENQSAEALIAQMVAKTNAVMTPYLASIKQKKMTVQETLTLASLVEREGVTDTDRGKIAGVLFNRLDAGMPLQSDVAVMYALGKHKTHLTNKDTSIDSPYNLYRNKGFGPGPFNSPSEASIKAVLNPLERDAGYLYFVANLKTGEIRYAHTLAEQNANTAAFAADSKEAAK</sequence>
<dbReference type="HAMAP" id="MF_02065">
    <property type="entry name" value="MltG"/>
    <property type="match status" value="1"/>
</dbReference>
<name>A0ABW4BBT1_9LACO</name>
<keyword evidence="10" id="KW-1185">Reference proteome</keyword>
<dbReference type="Proteomes" id="UP001597249">
    <property type="component" value="Unassembled WGS sequence"/>
</dbReference>
<evidence type="ECO:0000256" key="1">
    <source>
        <dbReference type="ARBA" id="ARBA00022475"/>
    </source>
</evidence>